<proteinExistence type="predicted"/>
<evidence type="ECO:0000256" key="1">
    <source>
        <dbReference type="SAM" id="SignalP"/>
    </source>
</evidence>
<feature type="chain" id="PRO_5012609365" evidence="1">
    <location>
        <begin position="24"/>
        <end position="253"/>
    </location>
</feature>
<gene>
    <name evidence="2" type="ORF">CDD80_837</name>
</gene>
<comment type="caution">
    <text evidence="2">The sequence shown here is derived from an EMBL/GenBank/DDBJ whole genome shotgun (WGS) entry which is preliminary data.</text>
</comment>
<evidence type="ECO:0000313" key="3">
    <source>
        <dbReference type="Proteomes" id="UP000226431"/>
    </source>
</evidence>
<keyword evidence="1" id="KW-0732">Signal</keyword>
<organism evidence="2 3">
    <name type="scientific">Ophiocordyceps camponoti-rufipedis</name>
    <dbReference type="NCBI Taxonomy" id="2004952"/>
    <lineage>
        <taxon>Eukaryota</taxon>
        <taxon>Fungi</taxon>
        <taxon>Dikarya</taxon>
        <taxon>Ascomycota</taxon>
        <taxon>Pezizomycotina</taxon>
        <taxon>Sordariomycetes</taxon>
        <taxon>Hypocreomycetidae</taxon>
        <taxon>Hypocreales</taxon>
        <taxon>Ophiocordycipitaceae</taxon>
        <taxon>Ophiocordyceps</taxon>
    </lineage>
</organism>
<keyword evidence="3" id="KW-1185">Reference proteome</keyword>
<dbReference type="OrthoDB" id="4911263at2759"/>
<reference evidence="2 3" key="1">
    <citation type="submission" date="2017-06" db="EMBL/GenBank/DDBJ databases">
        <title>Ant-infecting Ophiocordyceps genomes reveal a high diversity of potential behavioral manipulation genes and a possible major role for enterotoxins.</title>
        <authorList>
            <person name="De Bekker C."/>
            <person name="Evans H.C."/>
            <person name="Brachmann A."/>
            <person name="Hughes D.P."/>
        </authorList>
    </citation>
    <scope>NUCLEOTIDE SEQUENCE [LARGE SCALE GENOMIC DNA]</scope>
    <source>
        <strain evidence="2 3">Map16</strain>
    </source>
</reference>
<protein>
    <submittedName>
        <fullName evidence="2">Uncharacterized protein</fullName>
    </submittedName>
</protein>
<name>A0A2C5YR48_9HYPO</name>
<feature type="signal peptide" evidence="1">
    <location>
        <begin position="1"/>
        <end position="23"/>
    </location>
</feature>
<sequence length="253" mass="28813">MHFTWSLYFVGLDLLLFATEVRAGASDMMSPHGEGWVSSSERSFSKPSRSPTRVLIRPNRYTVTAQPTLLNEDADKLEGPAYTIRALPKERWLPTVLVIPDNIFKLRAEPRHRKASIEPGLLYPESQLPEVHCRPFRWQRFDREYVCVGRSIDCFQPAGGLEVNSTVLVPLCRCSRVGPMSVPSSTGLFCLGDHKITRPLQLACRRIHRGRAVDCVGRSYLSRTGWFNTTPAVESITEAFLQQRENMMRHVHF</sequence>
<dbReference type="EMBL" id="NJES01000013">
    <property type="protein sequence ID" value="PHH80578.1"/>
    <property type="molecule type" value="Genomic_DNA"/>
</dbReference>
<accession>A0A2C5YR48</accession>
<dbReference type="Proteomes" id="UP000226431">
    <property type="component" value="Unassembled WGS sequence"/>
</dbReference>
<evidence type="ECO:0000313" key="2">
    <source>
        <dbReference type="EMBL" id="PHH80578.1"/>
    </source>
</evidence>
<dbReference type="AlphaFoldDB" id="A0A2C5YR48"/>